<evidence type="ECO:0000313" key="1">
    <source>
        <dbReference type="EMBL" id="MEE2038228.1"/>
    </source>
</evidence>
<sequence>MADYDVAIIGGGAAGLTLTHRLGGINDRSGRPLRVALLEPPPGPHTPPPRTWCFWEPDGGPWDGLLAARWERLSVVGEDGAVHSSPAAPYVYKMLRSVDVDAHVRASAGEHVDQLPLLVTGVRDGEGQALVEGVGPDGGTAALTAAWVFDSRPPRPLPRGRTHLLQHFRGWFVRASDDVFDPGAAVLMDLRPAQPVNGVAFGYVLPLTSREALVEYTEFGREALTTAEYERALGRYCDLLGLSGLEVTAAEQGVIPMTDAPFRTREGRRLFRVGAAGGATRPSTGYTFSGVRRQAEAVARALQEGWVPVPPVPHRRRHLAMDAVMLRALDTGRVRGADFFSGLFAANRLGDVLAFLDGGSRLHRELAMGLSTPVAAMSLTSAEHAWHRLRARPARRS</sequence>
<keyword evidence="2" id="KW-1185">Reference proteome</keyword>
<proteinExistence type="predicted"/>
<dbReference type="InterPro" id="IPR036188">
    <property type="entry name" value="FAD/NAD-bd_sf"/>
</dbReference>
<dbReference type="SUPFAM" id="SSF51905">
    <property type="entry name" value="FAD/NAD(P)-binding domain"/>
    <property type="match status" value="1"/>
</dbReference>
<name>A0ABU7K7K3_9ACTN</name>
<dbReference type="Gene3D" id="3.50.50.60">
    <property type="entry name" value="FAD/NAD(P)-binding domain"/>
    <property type="match status" value="1"/>
</dbReference>
<protein>
    <submittedName>
        <fullName evidence="1">Lycopene cyclase family protein</fullName>
    </submittedName>
</protein>
<gene>
    <name evidence="1" type="ORF">Q8791_13465</name>
</gene>
<evidence type="ECO:0000313" key="2">
    <source>
        <dbReference type="Proteomes" id="UP001356095"/>
    </source>
</evidence>
<dbReference type="Pfam" id="PF05834">
    <property type="entry name" value="Lycopene_cycl"/>
    <property type="match status" value="1"/>
</dbReference>
<organism evidence="1 2">
    <name type="scientific">Nocardiopsis codii</name>
    <dbReference type="NCBI Taxonomy" id="3065942"/>
    <lineage>
        <taxon>Bacteria</taxon>
        <taxon>Bacillati</taxon>
        <taxon>Actinomycetota</taxon>
        <taxon>Actinomycetes</taxon>
        <taxon>Streptosporangiales</taxon>
        <taxon>Nocardiopsidaceae</taxon>
        <taxon>Nocardiopsis</taxon>
    </lineage>
</organism>
<comment type="caution">
    <text evidence="1">The sequence shown here is derived from an EMBL/GenBank/DDBJ whole genome shotgun (WGS) entry which is preliminary data.</text>
</comment>
<reference evidence="1 2" key="1">
    <citation type="submission" date="2023-08" db="EMBL/GenBank/DDBJ databases">
        <authorList>
            <person name="Girao M."/>
            <person name="Carvalho M.F."/>
        </authorList>
    </citation>
    <scope>NUCLEOTIDE SEQUENCE [LARGE SCALE GENOMIC DNA]</scope>
    <source>
        <strain evidence="1 2">CT-R113</strain>
    </source>
</reference>
<dbReference type="RefSeq" id="WP_330092010.1">
    <property type="nucleotide sequence ID" value="NZ_JAUZMY010000011.1"/>
</dbReference>
<dbReference type="Proteomes" id="UP001356095">
    <property type="component" value="Unassembled WGS sequence"/>
</dbReference>
<accession>A0ABU7K7K3</accession>
<dbReference type="EMBL" id="JAUZMY010000011">
    <property type="protein sequence ID" value="MEE2038228.1"/>
    <property type="molecule type" value="Genomic_DNA"/>
</dbReference>